<evidence type="ECO:0000313" key="7">
    <source>
        <dbReference type="Proteomes" id="UP000280307"/>
    </source>
</evidence>
<dbReference type="InterPro" id="IPR001845">
    <property type="entry name" value="HTH_ArsR_DNA-bd_dom"/>
</dbReference>
<keyword evidence="1" id="KW-0805">Transcription regulation</keyword>
<dbReference type="PANTHER" id="PTHR33154:SF18">
    <property type="entry name" value="ARSENICAL RESISTANCE OPERON REPRESSOR"/>
    <property type="match status" value="1"/>
</dbReference>
<dbReference type="PRINTS" id="PR00778">
    <property type="entry name" value="HTHARSR"/>
</dbReference>
<evidence type="ECO:0000256" key="3">
    <source>
        <dbReference type="ARBA" id="ARBA00023163"/>
    </source>
</evidence>
<organism evidence="6 7">
    <name type="scientific">Candidatus Viridilinea halotolerans</name>
    <dbReference type="NCBI Taxonomy" id="2491704"/>
    <lineage>
        <taxon>Bacteria</taxon>
        <taxon>Bacillati</taxon>
        <taxon>Chloroflexota</taxon>
        <taxon>Chloroflexia</taxon>
        <taxon>Chloroflexales</taxon>
        <taxon>Chloroflexineae</taxon>
        <taxon>Oscillochloridaceae</taxon>
        <taxon>Candidatus Viridilinea</taxon>
    </lineage>
</organism>
<gene>
    <name evidence="6" type="ORF">EI684_23350</name>
</gene>
<dbReference type="InterPro" id="IPR036388">
    <property type="entry name" value="WH-like_DNA-bd_sf"/>
</dbReference>
<comment type="caution">
    <text evidence="6">The sequence shown here is derived from an EMBL/GenBank/DDBJ whole genome shotgun (WGS) entry which is preliminary data.</text>
</comment>
<protein>
    <submittedName>
        <fullName evidence="6">ArsR family transcriptional regulator</fullName>
    </submittedName>
</protein>
<sequence length="121" mass="13617">MEQPTTHQLAHWLKVLAEPRRLQILNLLMAGVQCNCELGTQLDMAPNLISHHLSVLRKAGLVEVERDAVDARWVYYAINRPNLEALNATFTAFFDPARIQPRQPNCGPQTACEPDDAVTTR</sequence>
<reference evidence="6 7" key="1">
    <citation type="submission" date="2018-12" db="EMBL/GenBank/DDBJ databases">
        <title>Genome Sequence of Candidatus Viridilinea halotolerans isolated from saline sulfide-rich spring.</title>
        <authorList>
            <person name="Grouzdev D.S."/>
            <person name="Burganskaya E.I."/>
            <person name="Krutkina M.S."/>
            <person name="Sukhacheva M.V."/>
            <person name="Gorlenko V.M."/>
        </authorList>
    </citation>
    <scope>NUCLEOTIDE SEQUENCE [LARGE SCALE GENOMIC DNA]</scope>
    <source>
        <strain evidence="6">Chok-6</strain>
    </source>
</reference>
<keyword evidence="3" id="KW-0804">Transcription</keyword>
<dbReference type="PROSITE" id="PS50987">
    <property type="entry name" value="HTH_ARSR_2"/>
    <property type="match status" value="1"/>
</dbReference>
<evidence type="ECO:0000256" key="2">
    <source>
        <dbReference type="ARBA" id="ARBA00023125"/>
    </source>
</evidence>
<dbReference type="Proteomes" id="UP000280307">
    <property type="component" value="Unassembled WGS sequence"/>
</dbReference>
<dbReference type="InterPro" id="IPR051081">
    <property type="entry name" value="HTH_MetalResp_TranReg"/>
</dbReference>
<feature type="region of interest" description="Disordered" evidence="4">
    <location>
        <begin position="101"/>
        <end position="121"/>
    </location>
</feature>
<dbReference type="InterPro" id="IPR036390">
    <property type="entry name" value="WH_DNA-bd_sf"/>
</dbReference>
<dbReference type="SUPFAM" id="SSF46785">
    <property type="entry name" value="Winged helix' DNA-binding domain"/>
    <property type="match status" value="1"/>
</dbReference>
<dbReference type="GO" id="GO:0003700">
    <property type="term" value="F:DNA-binding transcription factor activity"/>
    <property type="evidence" value="ECO:0007669"/>
    <property type="project" value="InterPro"/>
</dbReference>
<dbReference type="AlphaFoldDB" id="A0A426TQA5"/>
<dbReference type="EMBL" id="RSAS01000960">
    <property type="protein sequence ID" value="RRR65378.1"/>
    <property type="molecule type" value="Genomic_DNA"/>
</dbReference>
<feature type="domain" description="HTH arsR-type" evidence="5">
    <location>
        <begin position="1"/>
        <end position="98"/>
    </location>
</feature>
<name>A0A426TQA5_9CHLR</name>
<dbReference type="Pfam" id="PF01022">
    <property type="entry name" value="HTH_5"/>
    <property type="match status" value="1"/>
</dbReference>
<evidence type="ECO:0000256" key="1">
    <source>
        <dbReference type="ARBA" id="ARBA00023015"/>
    </source>
</evidence>
<evidence type="ECO:0000259" key="5">
    <source>
        <dbReference type="PROSITE" id="PS50987"/>
    </source>
</evidence>
<dbReference type="NCBIfam" id="NF033788">
    <property type="entry name" value="HTH_metalloreg"/>
    <property type="match status" value="1"/>
</dbReference>
<dbReference type="GO" id="GO:0003677">
    <property type="term" value="F:DNA binding"/>
    <property type="evidence" value="ECO:0007669"/>
    <property type="project" value="UniProtKB-KW"/>
</dbReference>
<keyword evidence="2" id="KW-0238">DNA-binding</keyword>
<evidence type="ECO:0000313" key="6">
    <source>
        <dbReference type="EMBL" id="RRR65378.1"/>
    </source>
</evidence>
<dbReference type="SMART" id="SM00418">
    <property type="entry name" value="HTH_ARSR"/>
    <property type="match status" value="1"/>
</dbReference>
<proteinExistence type="predicted"/>
<dbReference type="InterPro" id="IPR011991">
    <property type="entry name" value="ArsR-like_HTH"/>
</dbReference>
<evidence type="ECO:0000256" key="4">
    <source>
        <dbReference type="SAM" id="MobiDB-lite"/>
    </source>
</evidence>
<accession>A0A426TQA5</accession>
<dbReference type="PANTHER" id="PTHR33154">
    <property type="entry name" value="TRANSCRIPTIONAL REGULATOR, ARSR FAMILY"/>
    <property type="match status" value="1"/>
</dbReference>
<dbReference type="CDD" id="cd00090">
    <property type="entry name" value="HTH_ARSR"/>
    <property type="match status" value="1"/>
</dbReference>
<dbReference type="Gene3D" id="1.10.10.10">
    <property type="entry name" value="Winged helix-like DNA-binding domain superfamily/Winged helix DNA-binding domain"/>
    <property type="match status" value="1"/>
</dbReference>